<dbReference type="RefSeq" id="WP_086086847.1">
    <property type="nucleotide sequence ID" value="NZ_CP021112.1"/>
</dbReference>
<dbReference type="Gene3D" id="3.50.50.60">
    <property type="entry name" value="FAD/NAD(P)-binding domain"/>
    <property type="match status" value="2"/>
</dbReference>
<dbReference type="STRING" id="1235591.CAK95_04480"/>
<protein>
    <submittedName>
        <fullName evidence="1">Uncharacterized protein</fullName>
    </submittedName>
</protein>
<dbReference type="KEGG" id="psin:CAK95_04480"/>
<name>A0A1W6ZM53_9HYPH</name>
<reference evidence="1 2" key="1">
    <citation type="submission" date="2017-05" db="EMBL/GenBank/DDBJ databases">
        <title>Full genome sequence of Pseudorhodoplanes sinuspersici.</title>
        <authorList>
            <person name="Dastgheib S.M.M."/>
            <person name="Shavandi M."/>
            <person name="Tirandaz H."/>
        </authorList>
    </citation>
    <scope>NUCLEOTIDE SEQUENCE [LARGE SCALE GENOMIC DNA]</scope>
    <source>
        <strain evidence="1 2">RIPI110</strain>
    </source>
</reference>
<dbReference type="InterPro" id="IPR002937">
    <property type="entry name" value="Amino_oxidase"/>
</dbReference>
<dbReference type="Gene3D" id="3.90.660.10">
    <property type="match status" value="1"/>
</dbReference>
<dbReference type="InterPro" id="IPR050464">
    <property type="entry name" value="Zeta_carotene_desat/Oxidored"/>
</dbReference>
<accession>A0A1W6ZM53</accession>
<evidence type="ECO:0000313" key="2">
    <source>
        <dbReference type="Proteomes" id="UP000194137"/>
    </source>
</evidence>
<dbReference type="Proteomes" id="UP000194137">
    <property type="component" value="Chromosome"/>
</dbReference>
<dbReference type="InterPro" id="IPR017830">
    <property type="entry name" value="SQase_HpnE"/>
</dbReference>
<dbReference type="OrthoDB" id="7849608at2"/>
<dbReference type="EMBL" id="CP021112">
    <property type="protein sequence ID" value="ARP98429.1"/>
    <property type="molecule type" value="Genomic_DNA"/>
</dbReference>
<proteinExistence type="predicted"/>
<dbReference type="PANTHER" id="PTHR42923:SF47">
    <property type="entry name" value="BLR3003 PROTEIN"/>
    <property type="match status" value="1"/>
</dbReference>
<dbReference type="PANTHER" id="PTHR42923">
    <property type="entry name" value="PROTOPORPHYRINOGEN OXIDASE"/>
    <property type="match status" value="1"/>
</dbReference>
<dbReference type="Gene3D" id="3.90.660.20">
    <property type="entry name" value="Protoporphyrinogen oxidase, mitochondrial, domain 2"/>
    <property type="match status" value="1"/>
</dbReference>
<sequence>MLKHVHIIGAGLAGLSAAVRLTQEGIPVTVHEATRQAGGRCRSYDDAQTGMHIDNGTHLLLSGNYSAVDYLRAIGVTPDFAPADFRFVDGANGESWVLRLGDGSLPLWIFDRSSRVPQTSITDYLKLAPLLLGTQDKPLREVIDRDGELYRRLLDPLMIAALNIDTPSGSSKLAAQIARETLLRGGHACRPLVFERGLSSAFVDPALTFLKGRDVDVRFEHELESLKISDGRVETLTFKDGETALGPDDAVIMAVPAYTAASLVPGLMAPDQFRAIINIHYDLAPPAGSPFMTGVINQTVEWIFAFKSRISITISHADRLLTLPRLEIAETVWREVTAILGMDAPLPKWQLVRERRATFAATPEQNARRPAPRTQWRNLVLAGDWTDTGLPATIESAIRSGARAAQFVRNA</sequence>
<dbReference type="Pfam" id="PF01593">
    <property type="entry name" value="Amino_oxidase"/>
    <property type="match status" value="2"/>
</dbReference>
<dbReference type="GO" id="GO:0016491">
    <property type="term" value="F:oxidoreductase activity"/>
    <property type="evidence" value="ECO:0007669"/>
    <property type="project" value="InterPro"/>
</dbReference>
<gene>
    <name evidence="1" type="ORF">CAK95_04480</name>
</gene>
<dbReference type="NCBIfam" id="TIGR03467">
    <property type="entry name" value="HpnE"/>
    <property type="match status" value="1"/>
</dbReference>
<dbReference type="Gene3D" id="1.10.3110.10">
    <property type="entry name" value="protoporphyrinogen ix oxidase, domain 3"/>
    <property type="match status" value="1"/>
</dbReference>
<dbReference type="AlphaFoldDB" id="A0A1W6ZM53"/>
<evidence type="ECO:0000313" key="1">
    <source>
        <dbReference type="EMBL" id="ARP98429.1"/>
    </source>
</evidence>
<organism evidence="1 2">
    <name type="scientific">Pseudorhodoplanes sinuspersici</name>
    <dbReference type="NCBI Taxonomy" id="1235591"/>
    <lineage>
        <taxon>Bacteria</taxon>
        <taxon>Pseudomonadati</taxon>
        <taxon>Pseudomonadota</taxon>
        <taxon>Alphaproteobacteria</taxon>
        <taxon>Hyphomicrobiales</taxon>
        <taxon>Pseudorhodoplanes</taxon>
    </lineage>
</organism>
<dbReference type="SUPFAM" id="SSF51905">
    <property type="entry name" value="FAD/NAD(P)-binding domain"/>
    <property type="match status" value="1"/>
</dbReference>
<dbReference type="InterPro" id="IPR036188">
    <property type="entry name" value="FAD/NAD-bd_sf"/>
</dbReference>
<keyword evidence="2" id="KW-1185">Reference proteome</keyword>